<sequence>MNVKDFVHIWSIDDDVDDDDWNCMRTVCYSDNYTTTASKKEKKEKVSKETSKKYYIIIVLLWEYPLHLTNTSCIHLKKNQMNYVCDTFEIKAAKTHCMYDQ</sequence>
<gene>
    <name evidence="1" type="ORF">DERF_006720</name>
</gene>
<proteinExistence type="predicted"/>
<reference evidence="1" key="1">
    <citation type="submission" date="2013-05" db="EMBL/GenBank/DDBJ databases">
        <authorList>
            <person name="Yim A.K.Y."/>
            <person name="Chan T.F."/>
            <person name="Ji K.M."/>
            <person name="Liu X.Y."/>
            <person name="Zhou J.W."/>
            <person name="Li R.Q."/>
            <person name="Yang K.Y."/>
            <person name="Li J."/>
            <person name="Li M."/>
            <person name="Law P.T.W."/>
            <person name="Wu Y.L."/>
            <person name="Cai Z.L."/>
            <person name="Qin H."/>
            <person name="Bao Y."/>
            <person name="Leung R.K.K."/>
            <person name="Ng P.K.S."/>
            <person name="Zou J."/>
            <person name="Zhong X.J."/>
            <person name="Ran P.X."/>
            <person name="Zhong N.S."/>
            <person name="Liu Z.G."/>
            <person name="Tsui S.K.W."/>
        </authorList>
    </citation>
    <scope>NUCLEOTIDE SEQUENCE</scope>
    <source>
        <strain evidence="1">Derf</strain>
        <tissue evidence="1">Whole organism</tissue>
    </source>
</reference>
<evidence type="ECO:0000313" key="2">
    <source>
        <dbReference type="Proteomes" id="UP000790347"/>
    </source>
</evidence>
<protein>
    <submittedName>
        <fullName evidence="1">Uncharacterized protein</fullName>
    </submittedName>
</protein>
<keyword evidence="2" id="KW-1185">Reference proteome</keyword>
<dbReference type="Proteomes" id="UP000790347">
    <property type="component" value="Unassembled WGS sequence"/>
</dbReference>
<name>A0A922L2W5_DERFA</name>
<evidence type="ECO:0000313" key="1">
    <source>
        <dbReference type="EMBL" id="KAH9515951.1"/>
    </source>
</evidence>
<reference evidence="1" key="2">
    <citation type="journal article" date="2022" name="Res Sq">
        <title>Comparative Genomics Reveals Insights into the Divergent Evolution of Astigmatic Mites and Household Pest Adaptations.</title>
        <authorList>
            <person name="Xiong Q."/>
            <person name="Wan A.T.-Y."/>
            <person name="Liu X.-Y."/>
            <person name="Fung C.S.-H."/>
            <person name="Xiao X."/>
            <person name="Malainual N."/>
            <person name="Hou J."/>
            <person name="Wang L."/>
            <person name="Wang M."/>
            <person name="Yang K."/>
            <person name="Cui Y."/>
            <person name="Leung E."/>
            <person name="Nong W."/>
            <person name="Shin S.-K."/>
            <person name="Au S."/>
            <person name="Jeong K.Y."/>
            <person name="Chew F.T."/>
            <person name="Hui J."/>
            <person name="Leung T.F."/>
            <person name="Tungtrongchitr A."/>
            <person name="Zhong N."/>
            <person name="Liu Z."/>
            <person name="Tsui S."/>
        </authorList>
    </citation>
    <scope>NUCLEOTIDE SEQUENCE</scope>
    <source>
        <strain evidence="1">Derf</strain>
        <tissue evidence="1">Whole organism</tissue>
    </source>
</reference>
<dbReference type="AlphaFoldDB" id="A0A922L2W5"/>
<comment type="caution">
    <text evidence="1">The sequence shown here is derived from an EMBL/GenBank/DDBJ whole genome shotgun (WGS) entry which is preliminary data.</text>
</comment>
<accession>A0A922L2W5</accession>
<dbReference type="EMBL" id="ASGP02000003">
    <property type="protein sequence ID" value="KAH9515951.1"/>
    <property type="molecule type" value="Genomic_DNA"/>
</dbReference>
<organism evidence="1 2">
    <name type="scientific">Dermatophagoides farinae</name>
    <name type="common">American house dust mite</name>
    <dbReference type="NCBI Taxonomy" id="6954"/>
    <lineage>
        <taxon>Eukaryota</taxon>
        <taxon>Metazoa</taxon>
        <taxon>Ecdysozoa</taxon>
        <taxon>Arthropoda</taxon>
        <taxon>Chelicerata</taxon>
        <taxon>Arachnida</taxon>
        <taxon>Acari</taxon>
        <taxon>Acariformes</taxon>
        <taxon>Sarcoptiformes</taxon>
        <taxon>Astigmata</taxon>
        <taxon>Psoroptidia</taxon>
        <taxon>Analgoidea</taxon>
        <taxon>Pyroglyphidae</taxon>
        <taxon>Dermatophagoidinae</taxon>
        <taxon>Dermatophagoides</taxon>
    </lineage>
</organism>